<sequence>MTHLNENIRLDSMKFLDLCLKFFPQLVKANPKNIILNFMNVISVEKSGMAKNRVIPIKAGLKAKVMVQKTQLEVLSRLNRLLCVVFGDASESSSIDSESITFSNLDPTLLSNFSLKTTLSEFQTLTTNEDWLKEFISNLSPVLFEYWVECCPAEFKTNLIPINKASVPIQIMKEILEIFVTLVESLKKNSSVQESFHGFLNSDLSVQFDAHLTKAFPLSFTFKQSGKKSVQSVENITDVQLNILVARLLCYHIGEIKNVKKLPRWASEVLSYIQKVLPSKNIDRQQSKLIASDIQSLTSLVKVFLLNLPKQFENEKVQLLQSMYCLFERSFRDSNTKKVLLDFLAEIVNGARNPNNPMITILDKWLTSLLGILIKENSQDLRYKIFFICKSGILQRFPRLTIAMAKALPRVFAVESFSKLSEKVQRLVIEVLYHSGQVPSRELYDVFAKLCNSGCLLLPVSKYLLFVIHQLVHSKPSNSLVTIADYLSFILSIAMGHTQDELEHMQAYREGHPNCYNFKEICKRCTIVAEFESNNTNPQITRESLEHANKVIEIICNLLAQSDYCSRLLEMLEAPLCTVFSRYPTLPLLVVYRLLYLIKKLLQSTNERGATELLAPVATWCAIMWHFLLKVWSLFGKANFIQTLTNHLQPVISELCKSSETILKSMLDLFIPCTMPGFKPRLACQVLTEMFKELQGSFTSVHQSVLKDLYINLECACNNETLDSQIFSDFKYQYQSCVKKLLVCDQI</sequence>
<accession>A0A6S7GJQ5</accession>
<reference evidence="3" key="1">
    <citation type="submission" date="2020-04" db="EMBL/GenBank/DDBJ databases">
        <authorList>
            <person name="Alioto T."/>
            <person name="Alioto T."/>
            <person name="Gomez Garrido J."/>
        </authorList>
    </citation>
    <scope>NUCLEOTIDE SEQUENCE</scope>
    <source>
        <strain evidence="3">A484AB</strain>
    </source>
</reference>
<dbReference type="EMBL" id="CACRXK020001557">
    <property type="protein sequence ID" value="CAB3989829.1"/>
    <property type="molecule type" value="Genomic_DNA"/>
</dbReference>
<dbReference type="AlphaFoldDB" id="A0A6S7GJQ5"/>
<evidence type="ECO:0000313" key="4">
    <source>
        <dbReference type="Proteomes" id="UP001152795"/>
    </source>
</evidence>
<dbReference type="Pfam" id="PF25781">
    <property type="entry name" value="TPR_TEX10"/>
    <property type="match status" value="1"/>
</dbReference>
<dbReference type="OrthoDB" id="361362at2759"/>
<evidence type="ECO:0000259" key="1">
    <source>
        <dbReference type="Pfam" id="PF12333"/>
    </source>
</evidence>
<evidence type="ECO:0000259" key="2">
    <source>
        <dbReference type="Pfam" id="PF25781"/>
    </source>
</evidence>
<proteinExistence type="predicted"/>
<feature type="domain" description="Pre-rRNA-processing protein Ipi1 N-terminal" evidence="1">
    <location>
        <begin position="1"/>
        <end position="82"/>
    </location>
</feature>
<dbReference type="Proteomes" id="UP001152795">
    <property type="component" value="Unassembled WGS sequence"/>
</dbReference>
<gene>
    <name evidence="3" type="ORF">PACLA_8A014793</name>
</gene>
<comment type="caution">
    <text evidence="3">The sequence shown here is derived from an EMBL/GenBank/DDBJ whole genome shotgun (WGS) entry which is preliminary data.</text>
</comment>
<dbReference type="InterPro" id="IPR057949">
    <property type="entry name" value="TPR_TEX10"/>
</dbReference>
<dbReference type="InterPro" id="IPR024679">
    <property type="entry name" value="Ipi1_N"/>
</dbReference>
<evidence type="ECO:0000313" key="3">
    <source>
        <dbReference type="EMBL" id="CAB3989829.1"/>
    </source>
</evidence>
<dbReference type="Pfam" id="PF12333">
    <property type="entry name" value="Ipi1_N"/>
    <property type="match status" value="1"/>
</dbReference>
<feature type="domain" description="TEX10-like TPR repeats" evidence="2">
    <location>
        <begin position="417"/>
        <end position="736"/>
    </location>
</feature>
<organism evidence="3 4">
    <name type="scientific">Paramuricea clavata</name>
    <name type="common">Red gorgonian</name>
    <name type="synonym">Violescent sea-whip</name>
    <dbReference type="NCBI Taxonomy" id="317549"/>
    <lineage>
        <taxon>Eukaryota</taxon>
        <taxon>Metazoa</taxon>
        <taxon>Cnidaria</taxon>
        <taxon>Anthozoa</taxon>
        <taxon>Octocorallia</taxon>
        <taxon>Malacalcyonacea</taxon>
        <taxon>Plexauridae</taxon>
        <taxon>Paramuricea</taxon>
    </lineage>
</organism>
<keyword evidence="4" id="KW-1185">Reference proteome</keyword>
<name>A0A6S7GJQ5_PARCT</name>
<protein>
    <submittedName>
        <fullName evidence="3">Uncharacterized protein</fullName>
    </submittedName>
</protein>